<dbReference type="RefSeq" id="WP_068322199.1">
    <property type="nucleotide sequence ID" value="NZ_CP104874.1"/>
</dbReference>
<dbReference type="Proteomes" id="UP001381003">
    <property type="component" value="Chromosome"/>
</dbReference>
<proteinExistence type="predicted"/>
<reference evidence="1 2" key="1">
    <citation type="submission" date="2022-09" db="EMBL/GenBank/DDBJ databases">
        <title>Complete genome sequence of Janibacter terrae strain COS04-44, PCL-degrading bacteria isolated from oil spilled coast.</title>
        <authorList>
            <person name="Park H."/>
            <person name="Kim J.Y."/>
            <person name="An S.H."/>
            <person name="Lee C.M."/>
            <person name="Weon H.-Y."/>
        </authorList>
    </citation>
    <scope>NUCLEOTIDE SEQUENCE [LARGE SCALE GENOMIC DNA]</scope>
    <source>
        <strain evidence="1 2">COS04-44</strain>
    </source>
</reference>
<gene>
    <name evidence="1" type="ORF">N5P18_11895</name>
</gene>
<keyword evidence="2" id="KW-1185">Reference proteome</keyword>
<dbReference type="InterPro" id="IPR019639">
    <property type="entry name" value="DUF2505"/>
</dbReference>
<protein>
    <submittedName>
        <fullName evidence="1">DUF2505 domain-containing protein</fullName>
    </submittedName>
</protein>
<organism evidence="1 2">
    <name type="scientific">Janibacter terrae</name>
    <dbReference type="NCBI Taxonomy" id="103817"/>
    <lineage>
        <taxon>Bacteria</taxon>
        <taxon>Bacillati</taxon>
        <taxon>Actinomycetota</taxon>
        <taxon>Actinomycetes</taxon>
        <taxon>Micrococcales</taxon>
        <taxon>Intrasporangiaceae</taxon>
        <taxon>Janibacter</taxon>
    </lineage>
</organism>
<sequence>MRISHTAPLPAGVEDVFAIISTTEYQQAKIGAGPEGRASVTEQVGGLTAVHTERVLPTRGMPGPVTSMVGDTLQITEQQTWRPPAADGSRTADLEITVGGVPVTLRGHIVLAAAAVGSTMTVDGDLRCSIPLLGRKVEEAAMTPVQQSMDTEVRLLTERLS</sequence>
<evidence type="ECO:0000313" key="2">
    <source>
        <dbReference type="Proteomes" id="UP001381003"/>
    </source>
</evidence>
<dbReference type="EMBL" id="CP104874">
    <property type="protein sequence ID" value="WWF04390.1"/>
    <property type="molecule type" value="Genomic_DNA"/>
</dbReference>
<accession>A0ABZ2FDH6</accession>
<name>A0ABZ2FDH6_9MICO</name>
<dbReference type="Pfam" id="PF10698">
    <property type="entry name" value="DUF2505"/>
    <property type="match status" value="1"/>
</dbReference>
<evidence type="ECO:0000313" key="1">
    <source>
        <dbReference type="EMBL" id="WWF04390.1"/>
    </source>
</evidence>